<dbReference type="RefSeq" id="WP_036651373.1">
    <property type="nucleotide sequence ID" value="NZ_JQCR01000002.1"/>
</dbReference>
<evidence type="ECO:0000256" key="5">
    <source>
        <dbReference type="ARBA" id="ARBA00022989"/>
    </source>
</evidence>
<feature type="transmembrane region" description="Helical" evidence="7">
    <location>
        <begin position="302"/>
        <end position="325"/>
    </location>
</feature>
<comment type="caution">
    <text evidence="9">The sequence shown here is derived from an EMBL/GenBank/DDBJ whole genome shotgun (WGS) entry which is preliminary data.</text>
</comment>
<feature type="transmembrane region" description="Helical" evidence="7">
    <location>
        <begin position="12"/>
        <end position="32"/>
    </location>
</feature>
<feature type="transmembrane region" description="Helical" evidence="7">
    <location>
        <begin position="337"/>
        <end position="360"/>
    </location>
</feature>
<evidence type="ECO:0000256" key="1">
    <source>
        <dbReference type="ARBA" id="ARBA00004651"/>
    </source>
</evidence>
<evidence type="ECO:0000313" key="9">
    <source>
        <dbReference type="EMBL" id="KGE19860.1"/>
    </source>
</evidence>
<feature type="transmembrane region" description="Helical" evidence="7">
    <location>
        <begin position="52"/>
        <end position="70"/>
    </location>
</feature>
<accession>A0A098MBD0</accession>
<evidence type="ECO:0000256" key="6">
    <source>
        <dbReference type="ARBA" id="ARBA00023136"/>
    </source>
</evidence>
<organism evidence="9 10">
    <name type="scientific">Paenibacillus wynnii</name>
    <dbReference type="NCBI Taxonomy" id="268407"/>
    <lineage>
        <taxon>Bacteria</taxon>
        <taxon>Bacillati</taxon>
        <taxon>Bacillota</taxon>
        <taxon>Bacilli</taxon>
        <taxon>Bacillales</taxon>
        <taxon>Paenibacillaceae</taxon>
        <taxon>Paenibacillus</taxon>
    </lineage>
</organism>
<dbReference type="Proteomes" id="UP000029734">
    <property type="component" value="Unassembled WGS sequence"/>
</dbReference>
<keyword evidence="3" id="KW-1003">Cell membrane</keyword>
<dbReference type="GO" id="GO:0009246">
    <property type="term" value="P:enterobacterial common antigen biosynthetic process"/>
    <property type="evidence" value="ECO:0007669"/>
    <property type="project" value="TreeGrafter"/>
</dbReference>
<dbReference type="GO" id="GO:0016413">
    <property type="term" value="F:O-acetyltransferase activity"/>
    <property type="evidence" value="ECO:0007669"/>
    <property type="project" value="TreeGrafter"/>
</dbReference>
<name>A0A098MBD0_9BACL</name>
<reference evidence="9 10" key="2">
    <citation type="submission" date="2014-10" db="EMBL/GenBank/DDBJ databases">
        <title>Comparative genomics of the Paenibacillus odorifer group.</title>
        <authorList>
            <person name="Tsai Y.-C."/>
            <person name="Martin N."/>
            <person name="Korlach J."/>
            <person name="Wiedmann M."/>
        </authorList>
    </citation>
    <scope>NUCLEOTIDE SEQUENCE [LARGE SCALE GENOMIC DNA]</scope>
    <source>
        <strain evidence="9 10">DSM 18334</strain>
    </source>
</reference>
<feature type="transmembrane region" description="Helical" evidence="7">
    <location>
        <begin position="235"/>
        <end position="256"/>
    </location>
</feature>
<proteinExistence type="inferred from homology"/>
<comment type="subcellular location">
    <subcellularLocation>
        <location evidence="1">Cell membrane</location>
        <topology evidence="1">Multi-pass membrane protein</topology>
    </subcellularLocation>
</comment>
<dbReference type="EMBL" id="JQCR01000002">
    <property type="protein sequence ID" value="KGE19860.1"/>
    <property type="molecule type" value="Genomic_DNA"/>
</dbReference>
<dbReference type="InterPro" id="IPR002656">
    <property type="entry name" value="Acyl_transf_3_dom"/>
</dbReference>
<dbReference type="GO" id="GO:0005886">
    <property type="term" value="C:plasma membrane"/>
    <property type="evidence" value="ECO:0007669"/>
    <property type="project" value="UniProtKB-SubCell"/>
</dbReference>
<evidence type="ECO:0000256" key="7">
    <source>
        <dbReference type="SAM" id="Phobius"/>
    </source>
</evidence>
<keyword evidence="10" id="KW-1185">Reference proteome</keyword>
<feature type="transmembrane region" description="Helical" evidence="7">
    <location>
        <begin position="276"/>
        <end position="295"/>
    </location>
</feature>
<feature type="transmembrane region" description="Helical" evidence="7">
    <location>
        <begin position="136"/>
        <end position="155"/>
    </location>
</feature>
<dbReference type="Pfam" id="PF01757">
    <property type="entry name" value="Acyl_transf_3"/>
    <property type="match status" value="1"/>
</dbReference>
<dbReference type="PANTHER" id="PTHR40074">
    <property type="entry name" value="O-ACETYLTRANSFERASE WECH"/>
    <property type="match status" value="1"/>
</dbReference>
<protein>
    <recommendedName>
        <fullName evidence="8">Acyltransferase 3 domain-containing protein</fullName>
    </recommendedName>
</protein>
<dbReference type="eggNOG" id="COG1835">
    <property type="taxonomic scope" value="Bacteria"/>
</dbReference>
<sequence>MSQKERIPQLDIFRAVAILAVLAIHATSRTLSEMLDTSLFHPFLFINKFNQFAVPSFVFLSGFVLFYNYIDRPLNGKMLGKFYGKRLLYIIVPYVVFSLLYFILKMYAGNTWNLPAEEQIDKLGKYLLKGTAYTHLYYVIIIFQFYVLFPLFLWCMQKSRRVAAWAPLIGLLLQWGFVLLNKYMTRNGYWELSKGSLAITYFSYFLLGAAIAIYYSSLKKWLIPSREGWRSGKGLAWISLWTAWVVAGVVHVELWYRSYTKGTVINSLWYEAFSNVHALLSCLVLMQLSFLLYGYGRSRLSVWLSSIGACSFGIYLLHPALLYFYREIPFHGGSLAYTAAIAGGWLVALFGSWLVVALAFRYVKLSWILFGSVPPKPESGVKRIVTDMSVKAQG</sequence>
<evidence type="ECO:0000259" key="8">
    <source>
        <dbReference type="Pfam" id="PF01757"/>
    </source>
</evidence>
<feature type="transmembrane region" description="Helical" evidence="7">
    <location>
        <begin position="82"/>
        <end position="104"/>
    </location>
</feature>
<feature type="transmembrane region" description="Helical" evidence="7">
    <location>
        <begin position="162"/>
        <end position="184"/>
    </location>
</feature>
<gene>
    <name evidence="9" type="ORF">PWYN_11290</name>
</gene>
<feature type="transmembrane region" description="Helical" evidence="7">
    <location>
        <begin position="196"/>
        <end position="215"/>
    </location>
</feature>
<dbReference type="PANTHER" id="PTHR40074:SF2">
    <property type="entry name" value="O-ACETYLTRANSFERASE WECH"/>
    <property type="match status" value="1"/>
</dbReference>
<keyword evidence="5 7" id="KW-1133">Transmembrane helix</keyword>
<dbReference type="STRING" id="268407.PWYN_11290"/>
<evidence type="ECO:0000256" key="2">
    <source>
        <dbReference type="ARBA" id="ARBA00007400"/>
    </source>
</evidence>
<dbReference type="AlphaFoldDB" id="A0A098MBD0"/>
<keyword evidence="4 7" id="KW-0812">Transmembrane</keyword>
<dbReference type="OrthoDB" id="65129at2"/>
<comment type="similarity">
    <text evidence="2">Belongs to the acyltransferase 3 family.</text>
</comment>
<evidence type="ECO:0000256" key="3">
    <source>
        <dbReference type="ARBA" id="ARBA00022475"/>
    </source>
</evidence>
<evidence type="ECO:0000313" key="10">
    <source>
        <dbReference type="Proteomes" id="UP000029734"/>
    </source>
</evidence>
<reference evidence="9 10" key="1">
    <citation type="submission" date="2014-08" db="EMBL/GenBank/DDBJ databases">
        <authorList>
            <person name="den Bakker H.C."/>
        </authorList>
    </citation>
    <scope>NUCLEOTIDE SEQUENCE [LARGE SCALE GENOMIC DNA]</scope>
    <source>
        <strain evidence="9 10">DSM 18334</strain>
    </source>
</reference>
<evidence type="ECO:0000256" key="4">
    <source>
        <dbReference type="ARBA" id="ARBA00022692"/>
    </source>
</evidence>
<keyword evidence="6 7" id="KW-0472">Membrane</keyword>
<feature type="domain" description="Acyltransferase 3" evidence="8">
    <location>
        <begin position="8"/>
        <end position="360"/>
    </location>
</feature>